<proteinExistence type="predicted"/>
<sequence>MPSLYHIVRPPAVTTLSQDERGPNGSIVSSDSAALLHFAYSYRKPLRLPRHEESPQETRILSNKNSKTCPLAYDFGILHFELTKCDSSKMDA</sequence>
<accession>A0A1Y5PUR6</accession>
<gene>
    <name evidence="1" type="ORF">SPPYR_1245</name>
</gene>
<protein>
    <submittedName>
        <fullName evidence="1">Uncharacterized protein</fullName>
    </submittedName>
</protein>
<organism evidence="1">
    <name type="scientific">uncultured Sphingopyxis sp</name>
    <dbReference type="NCBI Taxonomy" id="310581"/>
    <lineage>
        <taxon>Bacteria</taxon>
        <taxon>Pseudomonadati</taxon>
        <taxon>Pseudomonadota</taxon>
        <taxon>Alphaproteobacteria</taxon>
        <taxon>Sphingomonadales</taxon>
        <taxon>Sphingomonadaceae</taxon>
        <taxon>Sphingopyxis</taxon>
        <taxon>environmental samples</taxon>
    </lineage>
</organism>
<name>A0A1Y5PUR6_9SPHN</name>
<evidence type="ECO:0000313" key="1">
    <source>
        <dbReference type="EMBL" id="SBV32365.1"/>
    </source>
</evidence>
<dbReference type="KEGG" id="sphu:SPPYR_1245"/>
<dbReference type="AlphaFoldDB" id="A0A1Y5PUR6"/>
<dbReference type="EMBL" id="LT598653">
    <property type="protein sequence ID" value="SBV32365.1"/>
    <property type="molecule type" value="Genomic_DNA"/>
</dbReference>
<reference evidence="1" key="1">
    <citation type="submission" date="2016-03" db="EMBL/GenBank/DDBJ databases">
        <authorList>
            <person name="Ploux O."/>
        </authorList>
    </citation>
    <scope>NUCLEOTIDE SEQUENCE</scope>
    <source>
        <strain evidence="1">UC10</strain>
    </source>
</reference>